<reference evidence="2" key="1">
    <citation type="submission" date="2022-11" db="UniProtKB">
        <authorList>
            <consortium name="WormBaseParasite"/>
        </authorList>
    </citation>
    <scope>IDENTIFICATION</scope>
</reference>
<evidence type="ECO:0000313" key="2">
    <source>
        <dbReference type="WBParaSite" id="JU765_v2.g1435.t1"/>
    </source>
</evidence>
<organism evidence="1 2">
    <name type="scientific">Panagrolaimus sp. JU765</name>
    <dbReference type="NCBI Taxonomy" id="591449"/>
    <lineage>
        <taxon>Eukaryota</taxon>
        <taxon>Metazoa</taxon>
        <taxon>Ecdysozoa</taxon>
        <taxon>Nematoda</taxon>
        <taxon>Chromadorea</taxon>
        <taxon>Rhabditida</taxon>
        <taxon>Tylenchina</taxon>
        <taxon>Panagrolaimomorpha</taxon>
        <taxon>Panagrolaimoidea</taxon>
        <taxon>Panagrolaimidae</taxon>
        <taxon>Panagrolaimus</taxon>
    </lineage>
</organism>
<dbReference type="Proteomes" id="UP000887576">
    <property type="component" value="Unplaced"/>
</dbReference>
<proteinExistence type="predicted"/>
<accession>A0AC34Q9W6</accession>
<name>A0AC34Q9W6_9BILA</name>
<protein>
    <submittedName>
        <fullName evidence="2">Uncharacterized protein</fullName>
    </submittedName>
</protein>
<sequence length="128" mass="14641">MKTFWILMLVFVLAADISFSGPAPRMKILPCPRGSRPLYRPDGEPRKCLPHQTNLCLNALDDRTDPSTVCCWHNQVDYHCCMNIDISECPQYNNVTVVIHNSFPHSAFPVKSFHFRKGIEEEIDFAST</sequence>
<dbReference type="WBParaSite" id="JU765_v2.g1435.t1">
    <property type="protein sequence ID" value="JU765_v2.g1435.t1"/>
    <property type="gene ID" value="JU765_v2.g1435"/>
</dbReference>
<evidence type="ECO:0000313" key="1">
    <source>
        <dbReference type="Proteomes" id="UP000887576"/>
    </source>
</evidence>